<reference evidence="8" key="4">
    <citation type="submission" date="2025-04" db="UniProtKB">
        <authorList>
            <consortium name="RefSeq"/>
        </authorList>
    </citation>
    <scope>IDENTIFICATION</scope>
    <source>
        <tissue evidence="8">Leaf</tissue>
    </source>
</reference>
<reference evidence="5" key="2">
    <citation type="submission" date="2017-06" db="EMBL/GenBank/DDBJ databases">
        <title>The pomegranate genome and the genomics of punicalagin biosynthesis.</title>
        <authorList>
            <person name="Xu C."/>
        </authorList>
    </citation>
    <scope>NUCLEOTIDE SEQUENCE [LARGE SCALE GENOMIC DNA]</scope>
    <source>
        <tissue evidence="5">Fresh leaf</tissue>
    </source>
</reference>
<proteinExistence type="predicted"/>
<organism evidence="5 6">
    <name type="scientific">Punica granatum</name>
    <name type="common">Pomegranate</name>
    <dbReference type="NCBI Taxonomy" id="22663"/>
    <lineage>
        <taxon>Eukaryota</taxon>
        <taxon>Viridiplantae</taxon>
        <taxon>Streptophyta</taxon>
        <taxon>Embryophyta</taxon>
        <taxon>Tracheophyta</taxon>
        <taxon>Spermatophyta</taxon>
        <taxon>Magnoliopsida</taxon>
        <taxon>eudicotyledons</taxon>
        <taxon>Gunneridae</taxon>
        <taxon>Pentapetalae</taxon>
        <taxon>rosids</taxon>
        <taxon>malvids</taxon>
        <taxon>Myrtales</taxon>
        <taxon>Lythraceae</taxon>
        <taxon>Punica</taxon>
    </lineage>
</organism>
<evidence type="ECO:0000313" key="6">
    <source>
        <dbReference type="Proteomes" id="UP000197138"/>
    </source>
</evidence>
<dbReference type="Proteomes" id="UP000515151">
    <property type="component" value="Chromosome 5"/>
</dbReference>
<reference evidence="6" key="1">
    <citation type="journal article" date="2017" name="Plant J.">
        <title>The pomegranate (Punica granatum L.) genome and the genomics of punicalagin biosynthesis.</title>
        <authorList>
            <person name="Qin G."/>
            <person name="Xu C."/>
            <person name="Ming R."/>
            <person name="Tang H."/>
            <person name="Guyot R."/>
            <person name="Kramer E.M."/>
            <person name="Hu Y."/>
            <person name="Yi X."/>
            <person name="Qi Y."/>
            <person name="Xu X."/>
            <person name="Gao Z."/>
            <person name="Pan H."/>
            <person name="Jian J."/>
            <person name="Tian Y."/>
            <person name="Yue Z."/>
            <person name="Xu Y."/>
        </authorList>
    </citation>
    <scope>NUCLEOTIDE SEQUENCE [LARGE SCALE GENOMIC DNA]</scope>
    <source>
        <strain evidence="6">cv. Dabenzi</strain>
    </source>
</reference>
<dbReference type="InterPro" id="IPR032675">
    <property type="entry name" value="LRR_dom_sf"/>
</dbReference>
<dbReference type="Pfam" id="PF00931">
    <property type="entry name" value="NB-ARC"/>
    <property type="match status" value="1"/>
</dbReference>
<evidence type="ECO:0000256" key="2">
    <source>
        <dbReference type="ARBA" id="ARBA00022821"/>
    </source>
</evidence>
<dbReference type="OrthoDB" id="2018467at2759"/>
<dbReference type="PANTHER" id="PTHR36766">
    <property type="entry name" value="PLANT BROAD-SPECTRUM MILDEW RESISTANCE PROTEIN RPW8"/>
    <property type="match status" value="1"/>
</dbReference>
<dbReference type="Gene3D" id="3.80.10.10">
    <property type="entry name" value="Ribonuclease Inhibitor"/>
    <property type="match status" value="1"/>
</dbReference>
<dbReference type="RefSeq" id="XP_031396893.1">
    <property type="nucleotide sequence ID" value="XM_031541033.1"/>
</dbReference>
<name>A0A218XAN8_PUNGR</name>
<reference evidence="7" key="3">
    <citation type="journal article" date="2020" name="Plant Biotechnol. J.">
        <title>The pomegranate (Punica granatum L.) draft genome dissects genetic divergence between soft- and hard-seeded cultivars.</title>
        <authorList>
            <person name="Luo X."/>
            <person name="Li H."/>
            <person name="Wu Z."/>
            <person name="Yao W."/>
            <person name="Zhao P."/>
            <person name="Cao D."/>
            <person name="Yu H."/>
            <person name="Li K."/>
            <person name="Poudel K."/>
            <person name="Zhao D."/>
            <person name="Zhang F."/>
            <person name="Xia X."/>
            <person name="Chen L."/>
            <person name="Wang Q."/>
            <person name="Jing D."/>
            <person name="Cao S."/>
        </authorList>
    </citation>
    <scope>NUCLEOTIDE SEQUENCE [LARGE SCALE GENOMIC DNA]</scope>
</reference>
<dbReference type="InterPro" id="IPR055414">
    <property type="entry name" value="LRR_R13L4/SHOC2-like"/>
</dbReference>
<evidence type="ECO:0000256" key="1">
    <source>
        <dbReference type="ARBA" id="ARBA00022737"/>
    </source>
</evidence>
<dbReference type="Pfam" id="PF23598">
    <property type="entry name" value="LRR_14"/>
    <property type="match status" value="1"/>
</dbReference>
<evidence type="ECO:0000259" key="3">
    <source>
        <dbReference type="Pfam" id="PF00931"/>
    </source>
</evidence>
<keyword evidence="1" id="KW-0677">Repeat</keyword>
<keyword evidence="7" id="KW-1185">Reference proteome</keyword>
<dbReference type="InterPro" id="IPR027417">
    <property type="entry name" value="P-loop_NTPase"/>
</dbReference>
<dbReference type="EMBL" id="MTKT01002011">
    <property type="protein sequence ID" value="OWM82305.1"/>
    <property type="molecule type" value="Genomic_DNA"/>
</dbReference>
<evidence type="ECO:0000313" key="7">
    <source>
        <dbReference type="Proteomes" id="UP000515151"/>
    </source>
</evidence>
<evidence type="ECO:0000313" key="8">
    <source>
        <dbReference type="RefSeq" id="XP_031396893.1"/>
    </source>
</evidence>
<protein>
    <submittedName>
        <fullName evidence="8">Disease resistance protein RGA4</fullName>
    </submittedName>
</protein>
<evidence type="ECO:0000259" key="4">
    <source>
        <dbReference type="Pfam" id="PF23598"/>
    </source>
</evidence>
<accession>A0A218XAN8</accession>
<dbReference type="InterPro" id="IPR002182">
    <property type="entry name" value="NB-ARC"/>
</dbReference>
<sequence>MGKTTLAKLVYNDDRIKHHFQLRMWVYISEKFYLKQILQKILVPAAQENVTLAQSTAIQSIHLMGVEQLQANLQQIIKDKKFVLVLDYVWNENRLRWNELRDLLIGGAKGSSIIVTSRSSKAASTGGTCYEHKLRGLSPSNCMSLFKKSFEDGPISVTNAELQIIACQIVSNAAVCHSWLKLWEDCSLILSGSNNPLAHVPPFLNQQTSLETLLSHSSVLWISGEVLEACISNCKYLRQLDLRKSIFEVLPSSINTLKHLRYLDISDNLKIKTLPQSVCNLQSLEVLGPHGCRSLEELPRDMWKLISLRMLSITTKQKSLKNTGLDRLRLRRLEIVECHNLESLFEGMNMEGLTALEYLNIRNCTNLSSIPTDSLKFQTSLEVLQLFSCKKLDLYMAEEEIFPSCLQATDIDHFWVAENANLTGMVPRSC</sequence>
<dbReference type="SUPFAM" id="SSF52540">
    <property type="entry name" value="P-loop containing nucleoside triphosphate hydrolases"/>
    <property type="match status" value="1"/>
</dbReference>
<dbReference type="GeneID" id="116207913"/>
<dbReference type="GO" id="GO:0043531">
    <property type="term" value="F:ADP binding"/>
    <property type="evidence" value="ECO:0007669"/>
    <property type="project" value="InterPro"/>
</dbReference>
<dbReference type="PANTHER" id="PTHR36766:SF67">
    <property type="entry name" value="DISEASE RESISTANCE PROTEIN RGA3"/>
    <property type="match status" value="1"/>
</dbReference>
<dbReference type="Gene3D" id="3.40.50.300">
    <property type="entry name" value="P-loop containing nucleotide triphosphate hydrolases"/>
    <property type="match status" value="1"/>
</dbReference>
<feature type="domain" description="Disease resistance R13L4/SHOC-2-like LRR" evidence="4">
    <location>
        <begin position="231"/>
        <end position="386"/>
    </location>
</feature>
<evidence type="ECO:0000313" key="5">
    <source>
        <dbReference type="EMBL" id="OWM82305.1"/>
    </source>
</evidence>
<feature type="domain" description="NB-ARC" evidence="3">
    <location>
        <begin position="1"/>
        <end position="149"/>
    </location>
</feature>
<keyword evidence="2" id="KW-0611">Plant defense</keyword>
<dbReference type="SUPFAM" id="SSF52058">
    <property type="entry name" value="L domain-like"/>
    <property type="match status" value="1"/>
</dbReference>
<gene>
    <name evidence="8" type="primary">LOC116207913</name>
    <name evidence="5" type="ORF">CDL15_Pgr001879</name>
</gene>
<dbReference type="Proteomes" id="UP000197138">
    <property type="component" value="Unassembled WGS sequence"/>
</dbReference>
<dbReference type="GO" id="GO:0006952">
    <property type="term" value="P:defense response"/>
    <property type="evidence" value="ECO:0007669"/>
    <property type="project" value="UniProtKB-KW"/>
</dbReference>
<dbReference type="AlphaFoldDB" id="A0A218XAN8"/>